<feature type="region of interest" description="Disordered" evidence="1">
    <location>
        <begin position="35"/>
        <end position="56"/>
    </location>
</feature>
<proteinExistence type="predicted"/>
<gene>
    <name evidence="2" type="ORF">BDK51DRAFT_41468</name>
</gene>
<evidence type="ECO:0000313" key="2">
    <source>
        <dbReference type="EMBL" id="RKO88235.1"/>
    </source>
</evidence>
<accession>A0A4P9W9P0</accession>
<sequence>MAGAALAKKSAPQVALAPRRRVAFLERRELVSDPHLLKPIHPDDDGHQTSLPAEPHRYPQKLPRLLRPPHLLSAQNLPKRSRSRRHQRLAACTRWLTVYPLPNPITESPSPELGLEVGAGTETKALASCVCVAQLSGGASQARSGPPQRATDPERYGFRGDRTHHCQAAISSTAVLDLVQYRAQPQRRDRLRGPILGAGKVPICRLDSCDLPPMLGTCRFPRGQRRRARLRGPYAQARIASTPASPPRPRRTSTSLPATRAPTKCSPPFKTNHPPLRYLNLAHQFNITVPAIVSLLRARGSDLGYFVLSWFGAAPFEATASHGQGIAHISIVIRSGLQQEVLPELPFTLDNIQFMRDIVGACTNIRVIELEGLEGLRDKKKAHLRFSLVIRAYNGGRLKGLPRAYPCYAVGPTW</sequence>
<dbReference type="Proteomes" id="UP000269721">
    <property type="component" value="Unassembled WGS sequence"/>
</dbReference>
<feature type="region of interest" description="Disordered" evidence="1">
    <location>
        <begin position="236"/>
        <end position="269"/>
    </location>
</feature>
<reference evidence="3" key="1">
    <citation type="journal article" date="2018" name="Nat. Microbiol.">
        <title>Leveraging single-cell genomics to expand the fungal tree of life.</title>
        <authorList>
            <person name="Ahrendt S.R."/>
            <person name="Quandt C.A."/>
            <person name="Ciobanu D."/>
            <person name="Clum A."/>
            <person name="Salamov A."/>
            <person name="Andreopoulos B."/>
            <person name="Cheng J.F."/>
            <person name="Woyke T."/>
            <person name="Pelin A."/>
            <person name="Henrissat B."/>
            <person name="Reynolds N.K."/>
            <person name="Benny G.L."/>
            <person name="Smith M.E."/>
            <person name="James T.Y."/>
            <person name="Grigoriev I.V."/>
        </authorList>
    </citation>
    <scope>NUCLEOTIDE SEQUENCE [LARGE SCALE GENOMIC DNA]</scope>
</reference>
<protein>
    <submittedName>
        <fullName evidence="2">Uncharacterized protein</fullName>
    </submittedName>
</protein>
<evidence type="ECO:0000256" key="1">
    <source>
        <dbReference type="SAM" id="MobiDB-lite"/>
    </source>
</evidence>
<keyword evidence="3" id="KW-1185">Reference proteome</keyword>
<dbReference type="OrthoDB" id="10257471at2759"/>
<dbReference type="AlphaFoldDB" id="A0A4P9W9P0"/>
<evidence type="ECO:0000313" key="3">
    <source>
        <dbReference type="Proteomes" id="UP000269721"/>
    </source>
</evidence>
<feature type="compositionally biased region" description="Low complexity" evidence="1">
    <location>
        <begin position="252"/>
        <end position="261"/>
    </location>
</feature>
<dbReference type="EMBL" id="KZ996849">
    <property type="protein sequence ID" value="RKO88235.1"/>
    <property type="molecule type" value="Genomic_DNA"/>
</dbReference>
<organism evidence="2 3">
    <name type="scientific">Blyttiomyces helicus</name>
    <dbReference type="NCBI Taxonomy" id="388810"/>
    <lineage>
        <taxon>Eukaryota</taxon>
        <taxon>Fungi</taxon>
        <taxon>Fungi incertae sedis</taxon>
        <taxon>Chytridiomycota</taxon>
        <taxon>Chytridiomycota incertae sedis</taxon>
        <taxon>Chytridiomycetes</taxon>
        <taxon>Chytridiomycetes incertae sedis</taxon>
        <taxon>Blyttiomyces</taxon>
    </lineage>
</organism>
<name>A0A4P9W9P0_9FUNG</name>
<feature type="compositionally biased region" description="Basic and acidic residues" evidence="1">
    <location>
        <begin position="35"/>
        <end position="47"/>
    </location>
</feature>